<evidence type="ECO:0000256" key="6">
    <source>
        <dbReference type="ARBA" id="ARBA00022692"/>
    </source>
</evidence>
<feature type="domain" description="Membrane insertase YidC/Oxa/ALB C-terminal" evidence="15">
    <location>
        <begin position="405"/>
        <end position="604"/>
    </location>
</feature>
<evidence type="ECO:0000256" key="10">
    <source>
        <dbReference type="ARBA" id="ARBA00023186"/>
    </source>
</evidence>
<keyword evidence="4 13" id="KW-0813">Transport</keyword>
<feature type="transmembrane region" description="Helical" evidence="13">
    <location>
        <begin position="527"/>
        <end position="546"/>
    </location>
</feature>
<dbReference type="NCBIfam" id="TIGR03592">
    <property type="entry name" value="yidC_oxa1_cterm"/>
    <property type="match status" value="1"/>
</dbReference>
<dbReference type="HAMAP" id="MF_01810">
    <property type="entry name" value="YidC_type1"/>
    <property type="match status" value="1"/>
</dbReference>
<keyword evidence="10 13" id="KW-0143">Chaperone</keyword>
<comment type="subunit">
    <text evidence="13">Interacts with the Sec translocase complex via SecD. Specifically interacts with transmembrane segments of nascent integral membrane proteins during membrane integration.</text>
</comment>
<reference evidence="17" key="1">
    <citation type="journal article" date="2020" name="mSystems">
        <title>Genome- and Community-Level Interaction Insights into Carbon Utilization and Element Cycling Functions of Hydrothermarchaeota in Hydrothermal Sediment.</title>
        <authorList>
            <person name="Zhou Z."/>
            <person name="Liu Y."/>
            <person name="Xu W."/>
            <person name="Pan J."/>
            <person name="Luo Z.H."/>
            <person name="Li M."/>
        </authorList>
    </citation>
    <scope>NUCLEOTIDE SEQUENCE [LARGE SCALE GENOMIC DNA]</scope>
    <source>
        <strain evidence="17">SpSt-508</strain>
    </source>
</reference>
<dbReference type="GO" id="GO:0005886">
    <property type="term" value="C:plasma membrane"/>
    <property type="evidence" value="ECO:0007669"/>
    <property type="project" value="UniProtKB-SubCell"/>
</dbReference>
<keyword evidence="8 13" id="KW-1133">Transmembrane helix</keyword>
<evidence type="ECO:0000256" key="1">
    <source>
        <dbReference type="ARBA" id="ARBA00004429"/>
    </source>
</evidence>
<keyword evidence="5 13" id="KW-1003">Cell membrane</keyword>
<feature type="domain" description="Membrane insertase YidC N-terminal" evidence="16">
    <location>
        <begin position="92"/>
        <end position="393"/>
    </location>
</feature>
<dbReference type="Pfam" id="PF14849">
    <property type="entry name" value="YidC_periplas"/>
    <property type="match status" value="1"/>
</dbReference>
<name>A0A7C4LK48_9PLAN</name>
<evidence type="ECO:0000259" key="15">
    <source>
        <dbReference type="Pfam" id="PF02096"/>
    </source>
</evidence>
<dbReference type="PANTHER" id="PTHR12428:SF65">
    <property type="entry name" value="CYTOCHROME C OXIDASE ASSEMBLY PROTEIN COX18, MITOCHONDRIAL"/>
    <property type="match status" value="1"/>
</dbReference>
<dbReference type="InterPro" id="IPR001708">
    <property type="entry name" value="YidC/ALB3/OXA1/COX18"/>
</dbReference>
<dbReference type="Gene3D" id="2.70.98.90">
    <property type="match status" value="1"/>
</dbReference>
<protein>
    <recommendedName>
        <fullName evidence="3 13">Membrane protein insertase YidC</fullName>
    </recommendedName>
    <alternativeName>
        <fullName evidence="12 13">Foldase YidC</fullName>
    </alternativeName>
    <alternativeName>
        <fullName evidence="11 13">Membrane integrase YidC</fullName>
    </alternativeName>
    <alternativeName>
        <fullName evidence="13">Membrane protein YidC</fullName>
    </alternativeName>
</protein>
<evidence type="ECO:0000256" key="5">
    <source>
        <dbReference type="ARBA" id="ARBA00022475"/>
    </source>
</evidence>
<evidence type="ECO:0000256" key="14">
    <source>
        <dbReference type="SAM" id="MobiDB-lite"/>
    </source>
</evidence>
<feature type="transmembrane region" description="Helical" evidence="13">
    <location>
        <begin position="567"/>
        <end position="590"/>
    </location>
</feature>
<evidence type="ECO:0000259" key="16">
    <source>
        <dbReference type="Pfam" id="PF14849"/>
    </source>
</evidence>
<gene>
    <name evidence="13 17" type="primary">yidC</name>
    <name evidence="17" type="ORF">ENS64_05350</name>
</gene>
<sequence length="681" mass="76055">MDQQRRLLTFITLSLAIMLLWTNVVVPLLVPPRPAPPKHLSELSTEAADRPVSALRPANVPAKAAVSSALPDHPPRTVVLGSDDPASGYFFSVRLSTLGASIESIRLNDSRYPEVGDRRSLLTIVGHDPDVAERTFATRLEALDKQLLGKSLENIHWEIVPGTETSSSVRFRIVSPDGKLELTKHYELQPLPAGKTPTPDTRDTWAEGYFVKLRFTVRNLDVEPVKVEYELRGPVGLPLEDPENASKHRDIRLGFLGPGGVVDDRTFSATEAVKDKRAKDIEVWKRPIQYIGVDTQYFAALLHPLQDQLKSPTIAATRAEVIKEGPEDSYADLSVTLSSVARTLQPFGQEAAEFTDEFVLFAGPKRRSLLAALKADAVLDYGWFAPIVVVMLWILNSLNAVGLNYGVAIIGLTCLVRAAIFPLSRYQARSMEKMKELQPKIKQLHEKHKKNPESLTREEMRTLQEVNLKMMWGCLPLLAQMPIFFALYRALQISVDLRMAPMHIVGSWIDNLAAPDALFPFGFRLPFLGWSEFNLLPVITIVLFILNQKLTMPPPADEEQALQYKMMNIMMGVMGIFFYRVPSGLCVYFITSSIWGMAERLLLKRWAEWHPQPASSPPVAAPESSAAKPTAARPSETVSAKPSLFTEWKNNLRKLQELADKPPSATREVPGGKGNRKRKQH</sequence>
<evidence type="ECO:0000256" key="12">
    <source>
        <dbReference type="ARBA" id="ARBA00033342"/>
    </source>
</evidence>
<accession>A0A7C4LK48</accession>
<evidence type="ECO:0000256" key="11">
    <source>
        <dbReference type="ARBA" id="ARBA00033245"/>
    </source>
</evidence>
<dbReference type="GO" id="GO:0032977">
    <property type="term" value="F:membrane insertase activity"/>
    <property type="evidence" value="ECO:0007669"/>
    <property type="project" value="InterPro"/>
</dbReference>
<proteinExistence type="inferred from homology"/>
<keyword evidence="7 13" id="KW-0653">Protein transport</keyword>
<evidence type="ECO:0000256" key="3">
    <source>
        <dbReference type="ARBA" id="ARBA00015325"/>
    </source>
</evidence>
<dbReference type="CDD" id="cd19961">
    <property type="entry name" value="EcYidC-like_peri"/>
    <property type="match status" value="1"/>
</dbReference>
<evidence type="ECO:0000256" key="4">
    <source>
        <dbReference type="ARBA" id="ARBA00022448"/>
    </source>
</evidence>
<evidence type="ECO:0000256" key="13">
    <source>
        <dbReference type="HAMAP-Rule" id="MF_01810"/>
    </source>
</evidence>
<feature type="transmembrane region" description="Helical" evidence="13">
    <location>
        <begin position="6"/>
        <end position="30"/>
    </location>
</feature>
<dbReference type="InterPro" id="IPR028055">
    <property type="entry name" value="YidC/Oxa/ALB_C"/>
</dbReference>
<evidence type="ECO:0000256" key="2">
    <source>
        <dbReference type="ARBA" id="ARBA00010527"/>
    </source>
</evidence>
<comment type="subcellular location">
    <subcellularLocation>
        <location evidence="1">Cell inner membrane</location>
        <topology evidence="1">Multi-pass membrane protein</topology>
    </subcellularLocation>
    <subcellularLocation>
        <location evidence="13">Cell membrane</location>
        <topology evidence="13">Multi-pass membrane protein</topology>
    </subcellularLocation>
</comment>
<dbReference type="InterPro" id="IPR038221">
    <property type="entry name" value="YidC_periplasmic_sf"/>
</dbReference>
<comment type="similarity">
    <text evidence="2 13">Belongs to the OXA1/ALB3/YidC family. Type 1 subfamily.</text>
</comment>
<comment type="function">
    <text evidence="13">Required for the insertion and/or proper folding and/or complex formation of integral membrane proteins into the membrane. Involved in integration of membrane proteins that insert both dependently and independently of the Sec translocase complex, as well as at least some lipoproteins. Aids folding of multispanning membrane proteins.</text>
</comment>
<feature type="region of interest" description="Disordered" evidence="14">
    <location>
        <begin position="614"/>
        <end position="681"/>
    </location>
</feature>
<feature type="transmembrane region" description="Helical" evidence="13">
    <location>
        <begin position="470"/>
        <end position="491"/>
    </location>
</feature>
<organism evidence="17">
    <name type="scientific">Schlesneria paludicola</name>
    <dbReference type="NCBI Taxonomy" id="360056"/>
    <lineage>
        <taxon>Bacteria</taxon>
        <taxon>Pseudomonadati</taxon>
        <taxon>Planctomycetota</taxon>
        <taxon>Planctomycetia</taxon>
        <taxon>Planctomycetales</taxon>
        <taxon>Planctomycetaceae</taxon>
        <taxon>Schlesneria</taxon>
    </lineage>
</organism>
<evidence type="ECO:0000313" key="17">
    <source>
        <dbReference type="EMBL" id="HGT38674.1"/>
    </source>
</evidence>
<dbReference type="InterPro" id="IPR028053">
    <property type="entry name" value="Membr_insert_YidC_N"/>
</dbReference>
<dbReference type="Pfam" id="PF02096">
    <property type="entry name" value="60KD_IMP"/>
    <property type="match status" value="1"/>
</dbReference>
<dbReference type="GO" id="GO:0015031">
    <property type="term" value="P:protein transport"/>
    <property type="evidence" value="ECO:0007669"/>
    <property type="project" value="UniProtKB-KW"/>
</dbReference>
<dbReference type="PANTHER" id="PTHR12428">
    <property type="entry name" value="OXA1"/>
    <property type="match status" value="1"/>
</dbReference>
<comment type="caution">
    <text evidence="17">The sequence shown here is derived from an EMBL/GenBank/DDBJ whole genome shotgun (WGS) entry which is preliminary data.</text>
</comment>
<dbReference type="GO" id="GO:0051205">
    <property type="term" value="P:protein insertion into membrane"/>
    <property type="evidence" value="ECO:0007669"/>
    <property type="project" value="TreeGrafter"/>
</dbReference>
<dbReference type="EMBL" id="DSVQ01000011">
    <property type="protein sequence ID" value="HGT38674.1"/>
    <property type="molecule type" value="Genomic_DNA"/>
</dbReference>
<dbReference type="InterPro" id="IPR047196">
    <property type="entry name" value="YidC_ALB_C"/>
</dbReference>
<evidence type="ECO:0000256" key="9">
    <source>
        <dbReference type="ARBA" id="ARBA00023136"/>
    </source>
</evidence>
<dbReference type="PRINTS" id="PR00701">
    <property type="entry name" value="60KDINNERMP"/>
</dbReference>
<dbReference type="AlphaFoldDB" id="A0A7C4LK48"/>
<keyword evidence="9 13" id="KW-0472">Membrane</keyword>
<evidence type="ECO:0000256" key="8">
    <source>
        <dbReference type="ARBA" id="ARBA00022989"/>
    </source>
</evidence>
<dbReference type="CDD" id="cd20070">
    <property type="entry name" value="5TM_YidC_Alb3"/>
    <property type="match status" value="1"/>
</dbReference>
<feature type="transmembrane region" description="Helical" evidence="13">
    <location>
        <begin position="401"/>
        <end position="424"/>
    </location>
</feature>
<evidence type="ECO:0000256" key="7">
    <source>
        <dbReference type="ARBA" id="ARBA00022927"/>
    </source>
</evidence>
<keyword evidence="6 13" id="KW-0812">Transmembrane</keyword>
<dbReference type="InterPro" id="IPR019998">
    <property type="entry name" value="Membr_insert_YidC"/>
</dbReference>